<organism evidence="3 4">
    <name type="scientific">Phenylobacterium kunshanense</name>
    <dbReference type="NCBI Taxonomy" id="1445034"/>
    <lineage>
        <taxon>Bacteria</taxon>
        <taxon>Pseudomonadati</taxon>
        <taxon>Pseudomonadota</taxon>
        <taxon>Alphaproteobacteria</taxon>
        <taxon>Caulobacterales</taxon>
        <taxon>Caulobacteraceae</taxon>
        <taxon>Phenylobacterium</taxon>
    </lineage>
</organism>
<comment type="caution">
    <text evidence="3">The sequence shown here is derived from an EMBL/GenBank/DDBJ whole genome shotgun (WGS) entry which is preliminary data.</text>
</comment>
<evidence type="ECO:0000313" key="4">
    <source>
        <dbReference type="Proteomes" id="UP000249524"/>
    </source>
</evidence>
<evidence type="ECO:0000256" key="2">
    <source>
        <dbReference type="SAM" id="SignalP"/>
    </source>
</evidence>
<accession>A0A328BC35</accession>
<dbReference type="EMBL" id="QFYS01000005">
    <property type="protein sequence ID" value="RAK64882.1"/>
    <property type="molecule type" value="Genomic_DNA"/>
</dbReference>
<keyword evidence="2" id="KW-0732">Signal</keyword>
<feature type="signal peptide" evidence="2">
    <location>
        <begin position="1"/>
        <end position="20"/>
    </location>
</feature>
<gene>
    <name evidence="3" type="ORF">DJ019_12790</name>
</gene>
<evidence type="ECO:0000256" key="1">
    <source>
        <dbReference type="SAM" id="MobiDB-lite"/>
    </source>
</evidence>
<reference evidence="3 4" key="1">
    <citation type="submission" date="2018-05" db="EMBL/GenBank/DDBJ databases">
        <authorList>
            <person name="Lanie J.A."/>
            <person name="Ng W.-L."/>
            <person name="Kazmierczak K.M."/>
            <person name="Andrzejewski T.M."/>
            <person name="Davidsen T.M."/>
            <person name="Wayne K.J."/>
            <person name="Tettelin H."/>
            <person name="Glass J.I."/>
            <person name="Rusch D."/>
            <person name="Podicherti R."/>
            <person name="Tsui H.-C.T."/>
            <person name="Winkler M.E."/>
        </authorList>
    </citation>
    <scope>NUCLEOTIDE SEQUENCE [LARGE SCALE GENOMIC DNA]</scope>
    <source>
        <strain evidence="3 4">BUT-10</strain>
    </source>
</reference>
<feature type="compositionally biased region" description="Pro residues" evidence="1">
    <location>
        <begin position="92"/>
        <end position="104"/>
    </location>
</feature>
<sequence>MKSLIPAAVVVTALIALSLAGCERPAPVTSAEDAAVAVDPPPPGATTGAGGAATASVDPNPAGAGAVTGADPEATTSEMGATSPMAVNPSGAVPPAPPPTLPPN</sequence>
<dbReference type="PROSITE" id="PS51257">
    <property type="entry name" value="PROKAR_LIPOPROTEIN"/>
    <property type="match status" value="1"/>
</dbReference>
<dbReference type="Proteomes" id="UP000249524">
    <property type="component" value="Unassembled WGS sequence"/>
</dbReference>
<evidence type="ECO:0000313" key="3">
    <source>
        <dbReference type="EMBL" id="RAK64882.1"/>
    </source>
</evidence>
<name>A0A328BC35_9CAUL</name>
<protein>
    <submittedName>
        <fullName evidence="3">Uncharacterized protein</fullName>
    </submittedName>
</protein>
<feature type="region of interest" description="Disordered" evidence="1">
    <location>
        <begin position="24"/>
        <end position="104"/>
    </location>
</feature>
<keyword evidence="4" id="KW-1185">Reference proteome</keyword>
<dbReference type="AlphaFoldDB" id="A0A328BC35"/>
<proteinExistence type="predicted"/>
<feature type="chain" id="PRO_5016316162" evidence="2">
    <location>
        <begin position="21"/>
        <end position="104"/>
    </location>
</feature>
<dbReference type="RefSeq" id="WP_111276420.1">
    <property type="nucleotide sequence ID" value="NZ_QFYS01000005.1"/>
</dbReference>